<dbReference type="EMBL" id="CAADIM010000005">
    <property type="protein sequence ID" value="VFR64834.1"/>
    <property type="molecule type" value="Genomic_DNA"/>
</dbReference>
<dbReference type="EMBL" id="CAADIE010000016">
    <property type="protein sequence ID" value="VFR42283.1"/>
    <property type="molecule type" value="Genomic_DNA"/>
</dbReference>
<organism evidence="5">
    <name type="scientific">plant metagenome</name>
    <dbReference type="NCBI Taxonomy" id="1297885"/>
    <lineage>
        <taxon>unclassified sequences</taxon>
        <taxon>metagenomes</taxon>
        <taxon>organismal metagenomes</taxon>
    </lineage>
</organism>
<evidence type="ECO:0000313" key="3">
    <source>
        <dbReference type="EMBL" id="VFR50885.1"/>
    </source>
</evidence>
<keyword evidence="1" id="KW-0812">Transmembrane</keyword>
<dbReference type="AlphaFoldDB" id="A0A484UYR0"/>
<proteinExistence type="predicted"/>
<protein>
    <submittedName>
        <fullName evidence="5">Putative membrane protein</fullName>
    </submittedName>
</protein>
<gene>
    <name evidence="2" type="ORF">BER1_2882</name>
    <name evidence="3" type="ORF">BER2_2840</name>
    <name evidence="4" type="ORF">ISE1_2631</name>
    <name evidence="5" type="ORF">ISE2_2669</name>
</gene>
<reference evidence="5" key="1">
    <citation type="submission" date="2019-03" db="EMBL/GenBank/DDBJ databases">
        <authorList>
            <person name="Danneels B."/>
        </authorList>
    </citation>
    <scope>NUCLEOTIDE SEQUENCE</scope>
</reference>
<feature type="transmembrane region" description="Helical" evidence="1">
    <location>
        <begin position="20"/>
        <end position="44"/>
    </location>
</feature>
<name>A0A484UYR0_9ZZZZ</name>
<keyword evidence="1" id="KW-1133">Transmembrane helix</keyword>
<evidence type="ECO:0000313" key="4">
    <source>
        <dbReference type="EMBL" id="VFR64834.1"/>
    </source>
</evidence>
<accession>A0A484UYR0</accession>
<evidence type="ECO:0000313" key="5">
    <source>
        <dbReference type="EMBL" id="VFR91625.1"/>
    </source>
</evidence>
<dbReference type="EMBL" id="CAADIH010000036">
    <property type="protein sequence ID" value="VFR50885.1"/>
    <property type="molecule type" value="Genomic_DNA"/>
</dbReference>
<dbReference type="PROSITE" id="PS51257">
    <property type="entry name" value="PROKAR_LIPOPROTEIN"/>
    <property type="match status" value="1"/>
</dbReference>
<dbReference type="EMBL" id="CAADIN010000019">
    <property type="protein sequence ID" value="VFR91625.1"/>
    <property type="molecule type" value="Genomic_DNA"/>
</dbReference>
<sequence length="143" mass="16355">MPVPRAYFPRIMSAYLFPLLSFAFSLFVACASVFLISGAYLLFFKIDRVNAVMKHPYLAHQPFRRYPKALQFGMLLDYFFRLSFPRTQFSLIGHANRQLAHIDPKTVPTDVKWPLIGMWGGCWLGLVAMACVWVLLFMGAGAR</sequence>
<keyword evidence="1" id="KW-0472">Membrane</keyword>
<evidence type="ECO:0000256" key="1">
    <source>
        <dbReference type="SAM" id="Phobius"/>
    </source>
</evidence>
<feature type="transmembrane region" description="Helical" evidence="1">
    <location>
        <begin position="116"/>
        <end position="138"/>
    </location>
</feature>
<evidence type="ECO:0000313" key="2">
    <source>
        <dbReference type="EMBL" id="VFR42283.1"/>
    </source>
</evidence>